<dbReference type="InterPro" id="IPR003661">
    <property type="entry name" value="HisK_dim/P_dom"/>
</dbReference>
<dbReference type="PROSITE" id="PS50894">
    <property type="entry name" value="HPT"/>
    <property type="match status" value="1"/>
</dbReference>
<evidence type="ECO:0000256" key="20">
    <source>
        <dbReference type="SAM" id="Phobius"/>
    </source>
</evidence>
<dbReference type="InterPro" id="IPR036890">
    <property type="entry name" value="HATPase_C_sf"/>
</dbReference>
<evidence type="ECO:0000313" key="24">
    <source>
        <dbReference type="EMBL" id="QPQ93033.1"/>
    </source>
</evidence>
<dbReference type="EC" id="2.7.13.3" evidence="3"/>
<feature type="modified residue" description="4-aspartylphosphate" evidence="19">
    <location>
        <position position="952"/>
    </location>
</feature>
<keyword evidence="8 20" id="KW-0812">Transmembrane</keyword>
<dbReference type="Pfam" id="PF02518">
    <property type="entry name" value="HATPase_c"/>
    <property type="match status" value="1"/>
</dbReference>
<evidence type="ECO:0000256" key="7">
    <source>
        <dbReference type="ARBA" id="ARBA00022679"/>
    </source>
</evidence>
<dbReference type="SMART" id="SM00388">
    <property type="entry name" value="HisKA"/>
    <property type="match status" value="1"/>
</dbReference>
<dbReference type="Gene3D" id="1.20.120.160">
    <property type="entry name" value="HPT domain"/>
    <property type="match status" value="1"/>
</dbReference>
<keyword evidence="4" id="KW-1003">Cell membrane</keyword>
<evidence type="ECO:0000256" key="14">
    <source>
        <dbReference type="ARBA" id="ARBA00023026"/>
    </source>
</evidence>
<comment type="catalytic activity">
    <reaction evidence="1">
        <text>ATP + protein L-histidine = ADP + protein N-phospho-L-histidine.</text>
        <dbReference type="EC" id="2.7.13.3"/>
    </reaction>
</comment>
<evidence type="ECO:0000256" key="2">
    <source>
        <dbReference type="ARBA" id="ARBA00004429"/>
    </source>
</evidence>
<comment type="function">
    <text evidence="16">Member of the two-component regulatory system BvgS/BvgA. Phosphorylates BvgA via a four-step phosphorelay in response to environmental signals.</text>
</comment>
<evidence type="ECO:0000256" key="19">
    <source>
        <dbReference type="PROSITE-ProRule" id="PRU00169"/>
    </source>
</evidence>
<feature type="domain" description="HPt" evidence="23">
    <location>
        <begin position="1034"/>
        <end position="1132"/>
    </location>
</feature>
<name>A0AAP9Y2Q8_BURGL</name>
<keyword evidence="9" id="KW-0732">Signal</keyword>
<dbReference type="InterPro" id="IPR004358">
    <property type="entry name" value="Sig_transdc_His_kin-like_C"/>
</dbReference>
<dbReference type="InterPro" id="IPR011006">
    <property type="entry name" value="CheY-like_superfamily"/>
</dbReference>
<dbReference type="GO" id="GO:0000155">
    <property type="term" value="F:phosphorelay sensor kinase activity"/>
    <property type="evidence" value="ECO:0007669"/>
    <property type="project" value="InterPro"/>
</dbReference>
<dbReference type="GeneID" id="45698506"/>
<evidence type="ECO:0000256" key="3">
    <source>
        <dbReference type="ARBA" id="ARBA00012438"/>
    </source>
</evidence>
<evidence type="ECO:0000256" key="9">
    <source>
        <dbReference type="ARBA" id="ARBA00022729"/>
    </source>
</evidence>
<dbReference type="SUPFAM" id="SSF55874">
    <property type="entry name" value="ATPase domain of HSP90 chaperone/DNA topoisomerase II/histidine kinase"/>
    <property type="match status" value="1"/>
</dbReference>
<evidence type="ECO:0000256" key="13">
    <source>
        <dbReference type="ARBA" id="ARBA00023012"/>
    </source>
</evidence>
<dbReference type="GO" id="GO:0009927">
    <property type="term" value="F:histidine phosphotransfer kinase activity"/>
    <property type="evidence" value="ECO:0007669"/>
    <property type="project" value="TreeGrafter"/>
</dbReference>
<dbReference type="SMART" id="SM00387">
    <property type="entry name" value="HATPase_c"/>
    <property type="match status" value="1"/>
</dbReference>
<dbReference type="Pfam" id="PF00512">
    <property type="entry name" value="HisKA"/>
    <property type="match status" value="1"/>
</dbReference>
<keyword evidence="14" id="KW-0843">Virulence</keyword>
<accession>A0AAP9Y2Q8</accession>
<dbReference type="SMART" id="SM00448">
    <property type="entry name" value="REC"/>
    <property type="match status" value="1"/>
</dbReference>
<evidence type="ECO:0000259" key="21">
    <source>
        <dbReference type="PROSITE" id="PS50109"/>
    </source>
</evidence>
<dbReference type="RefSeq" id="WP_045678927.1">
    <property type="nucleotide sequence ID" value="NZ_CP065601.1"/>
</dbReference>
<dbReference type="InterPro" id="IPR008207">
    <property type="entry name" value="Sig_transdc_His_kin_Hpt_dom"/>
</dbReference>
<keyword evidence="6 19" id="KW-0597">Phosphoprotein</keyword>
<dbReference type="SUPFAM" id="SSF47226">
    <property type="entry name" value="Histidine-containing phosphotransfer domain, HPT domain"/>
    <property type="match status" value="1"/>
</dbReference>
<dbReference type="Gene3D" id="3.30.565.10">
    <property type="entry name" value="Histidine kinase-like ATPase, C-terminal domain"/>
    <property type="match status" value="1"/>
</dbReference>
<comment type="subcellular location">
    <subcellularLocation>
        <location evidence="2">Cell inner membrane</location>
        <topology evidence="2">Multi-pass membrane protein</topology>
    </subcellularLocation>
</comment>
<evidence type="ECO:0000256" key="4">
    <source>
        <dbReference type="ARBA" id="ARBA00022475"/>
    </source>
</evidence>
<dbReference type="PANTHER" id="PTHR43047">
    <property type="entry name" value="TWO-COMPONENT HISTIDINE PROTEIN KINASE"/>
    <property type="match status" value="1"/>
</dbReference>
<dbReference type="CDD" id="cd00082">
    <property type="entry name" value="HisKA"/>
    <property type="match status" value="1"/>
</dbReference>
<keyword evidence="13" id="KW-0902">Two-component regulatory system</keyword>
<evidence type="ECO:0000259" key="23">
    <source>
        <dbReference type="PROSITE" id="PS50894"/>
    </source>
</evidence>
<dbReference type="CDD" id="cd00156">
    <property type="entry name" value="REC"/>
    <property type="match status" value="1"/>
</dbReference>
<evidence type="ECO:0000256" key="11">
    <source>
        <dbReference type="ARBA" id="ARBA00022840"/>
    </source>
</evidence>
<evidence type="ECO:0000256" key="17">
    <source>
        <dbReference type="ARBA" id="ARBA00070152"/>
    </source>
</evidence>
<dbReference type="AlphaFoldDB" id="A0AAP9Y2Q8"/>
<dbReference type="Gene3D" id="1.10.287.130">
    <property type="match status" value="1"/>
</dbReference>
<feature type="transmembrane region" description="Helical" evidence="20">
    <location>
        <begin position="338"/>
        <end position="358"/>
    </location>
</feature>
<keyword evidence="12 20" id="KW-1133">Transmembrane helix</keyword>
<dbReference type="InterPro" id="IPR003594">
    <property type="entry name" value="HATPase_dom"/>
</dbReference>
<keyword evidence="7" id="KW-0808">Transferase</keyword>
<evidence type="ECO:0000256" key="15">
    <source>
        <dbReference type="ARBA" id="ARBA00023136"/>
    </source>
</evidence>
<dbReference type="PROSITE" id="PS50110">
    <property type="entry name" value="RESPONSE_REGULATORY"/>
    <property type="match status" value="1"/>
</dbReference>
<keyword evidence="11" id="KW-0067">ATP-binding</keyword>
<gene>
    <name evidence="24" type="ORF">I6H06_12015</name>
</gene>
<evidence type="ECO:0000256" key="18">
    <source>
        <dbReference type="PROSITE-ProRule" id="PRU00110"/>
    </source>
</evidence>
<protein>
    <recommendedName>
        <fullName evidence="17">Virulence sensor protein BvgS</fullName>
        <ecNumber evidence="3">2.7.13.3</ecNumber>
    </recommendedName>
</protein>
<proteinExistence type="predicted"/>
<keyword evidence="10" id="KW-0418">Kinase</keyword>
<keyword evidence="11" id="KW-0547">Nucleotide-binding</keyword>
<dbReference type="PRINTS" id="PR00344">
    <property type="entry name" value="BCTRLSENSOR"/>
</dbReference>
<dbReference type="Gene3D" id="3.40.50.2300">
    <property type="match status" value="1"/>
</dbReference>
<evidence type="ECO:0000256" key="1">
    <source>
        <dbReference type="ARBA" id="ARBA00000085"/>
    </source>
</evidence>
<evidence type="ECO:0000313" key="25">
    <source>
        <dbReference type="Proteomes" id="UP000594892"/>
    </source>
</evidence>
<keyword evidence="5" id="KW-0997">Cell inner membrane</keyword>
<dbReference type="PROSITE" id="PS50109">
    <property type="entry name" value="HIS_KIN"/>
    <property type="match status" value="1"/>
</dbReference>
<dbReference type="InterPro" id="IPR035965">
    <property type="entry name" value="PAS-like_dom_sf"/>
</dbReference>
<dbReference type="Pfam" id="PF00072">
    <property type="entry name" value="Response_reg"/>
    <property type="match status" value="1"/>
</dbReference>
<dbReference type="InterPro" id="IPR036097">
    <property type="entry name" value="HisK_dim/P_sf"/>
</dbReference>
<feature type="transmembrane region" description="Helical" evidence="20">
    <location>
        <begin position="378"/>
        <end position="394"/>
    </location>
</feature>
<dbReference type="InterPro" id="IPR036641">
    <property type="entry name" value="HPT_dom_sf"/>
</dbReference>
<evidence type="ECO:0000256" key="8">
    <source>
        <dbReference type="ARBA" id="ARBA00022692"/>
    </source>
</evidence>
<dbReference type="SUPFAM" id="SSF47384">
    <property type="entry name" value="Homodimeric domain of signal transducing histidine kinase"/>
    <property type="match status" value="1"/>
</dbReference>
<keyword evidence="15 20" id="KW-0472">Membrane</keyword>
<dbReference type="SUPFAM" id="SSF55785">
    <property type="entry name" value="PYP-like sensor domain (PAS domain)"/>
    <property type="match status" value="1"/>
</dbReference>
<evidence type="ECO:0000259" key="22">
    <source>
        <dbReference type="PROSITE" id="PS50110"/>
    </source>
</evidence>
<dbReference type="Gene3D" id="3.30.450.20">
    <property type="entry name" value="PAS domain"/>
    <property type="match status" value="1"/>
</dbReference>
<dbReference type="InterPro" id="IPR001789">
    <property type="entry name" value="Sig_transdc_resp-reg_receiver"/>
</dbReference>
<dbReference type="EMBL" id="CP065601">
    <property type="protein sequence ID" value="QPQ93033.1"/>
    <property type="molecule type" value="Genomic_DNA"/>
</dbReference>
<feature type="transmembrane region" description="Helical" evidence="20">
    <location>
        <begin position="30"/>
        <end position="55"/>
    </location>
</feature>
<evidence type="ECO:0000256" key="6">
    <source>
        <dbReference type="ARBA" id="ARBA00022553"/>
    </source>
</evidence>
<feature type="domain" description="Response regulatory" evidence="22">
    <location>
        <begin position="903"/>
        <end position="1017"/>
    </location>
</feature>
<evidence type="ECO:0000256" key="5">
    <source>
        <dbReference type="ARBA" id="ARBA00022519"/>
    </source>
</evidence>
<dbReference type="PANTHER" id="PTHR43047:SF72">
    <property type="entry name" value="OSMOSENSING HISTIDINE PROTEIN KINASE SLN1"/>
    <property type="match status" value="1"/>
</dbReference>
<organism evidence="24 25">
    <name type="scientific">Burkholderia glumae</name>
    <name type="common">Pseudomonas glumae</name>
    <dbReference type="NCBI Taxonomy" id="337"/>
    <lineage>
        <taxon>Bacteria</taxon>
        <taxon>Pseudomonadati</taxon>
        <taxon>Pseudomonadota</taxon>
        <taxon>Betaproteobacteria</taxon>
        <taxon>Burkholderiales</taxon>
        <taxon>Burkholderiaceae</taxon>
        <taxon>Burkholderia</taxon>
    </lineage>
</organism>
<dbReference type="FunFam" id="3.30.565.10:FF:000010">
    <property type="entry name" value="Sensor histidine kinase RcsC"/>
    <property type="match status" value="1"/>
</dbReference>
<evidence type="ECO:0000256" key="16">
    <source>
        <dbReference type="ARBA" id="ARBA00058004"/>
    </source>
</evidence>
<feature type="modified residue" description="Phosphohistidine" evidence="18">
    <location>
        <position position="1073"/>
    </location>
</feature>
<evidence type="ECO:0000256" key="12">
    <source>
        <dbReference type="ARBA" id="ARBA00022989"/>
    </source>
</evidence>
<reference evidence="24 25" key="1">
    <citation type="submission" date="2020-12" db="EMBL/GenBank/DDBJ databases">
        <title>FDA dAtabase for Regulatory Grade micrObial Sequences (FDA-ARGOS): Supporting development and validation of Infectious Disease Dx tests.</title>
        <authorList>
            <person name="Minogue T."/>
            <person name="Wolcott M."/>
            <person name="Wasieloski L."/>
            <person name="Aguilar W."/>
            <person name="Moore D."/>
            <person name="Jaissle J."/>
            <person name="Tallon L."/>
            <person name="Sadzewicz L."/>
            <person name="Zhao X."/>
            <person name="Boylan J."/>
            <person name="Ott S."/>
            <person name="Bowen H."/>
            <person name="Vavikolanu K."/>
            <person name="Mehta A."/>
            <person name="Aluvathingal J."/>
            <person name="Nadendla S."/>
            <person name="Yan Y."/>
            <person name="Sichtig H."/>
        </authorList>
    </citation>
    <scope>NUCLEOTIDE SEQUENCE [LARGE SCALE GENOMIC DNA]</scope>
    <source>
        <strain evidence="24 25">FDAARGOS_949</strain>
    </source>
</reference>
<dbReference type="SUPFAM" id="SSF52172">
    <property type="entry name" value="CheY-like"/>
    <property type="match status" value="1"/>
</dbReference>
<dbReference type="GO" id="GO:0005886">
    <property type="term" value="C:plasma membrane"/>
    <property type="evidence" value="ECO:0007669"/>
    <property type="project" value="UniProtKB-SubCell"/>
</dbReference>
<dbReference type="InterPro" id="IPR005467">
    <property type="entry name" value="His_kinase_dom"/>
</dbReference>
<evidence type="ECO:0000256" key="10">
    <source>
        <dbReference type="ARBA" id="ARBA00022777"/>
    </source>
</evidence>
<sequence length="1137" mass="120469">MQQILNLTEKALHEAFGRVNATIVRGTRHIWLTVAGAGVALLLAVIAGCTIALSLRIDDEMLRLARIARRVETFSVREAENNRRAATALLARLALSPDPADERTVDRALAPGAGCVAPSPYSDGAPLCIVFPAASRSAYGPAWRQVADAAANVVAFSAAVSAAERRSRQVWVVGLSPPFVATSAPPPGGLSEGLLLREARAAAVRAGGVQLVRHGPLWLGPFTESGGGSSIAVASAVDTRFGRLYVIAQLPGAALERRLHDASVDVGAHDVALVSPAGRVVAATSPRLRAMPAIPLCEQPADQDWCWTPGGVLIMRPANPQIGLVVRRLDYAELFGALRWPLGGGLAGAVAVAIGAAVASRRRRRNREESRRILEREAAYHLLAAVTPAALFISRRRDAVVLIANTLAGSMLGIVDGEPLPAPLGERLSSPQMSERDRAAGEAARIFHFEYHDRVAPRDRYLRVTFAPVHYHGDDVLVCVVVDVTRQKQVERALGGARRRAEALVRMRTGFIAAISHEIRTPLSALIGHLELMAGEPMPDPVAARLRIIEQVSRSLLATANDMLDMSRLSIGKLRMVPEDFAPLALFDEAAQLFGPLAVRNGLRFTAWLSPSLRGSLHGDPARIGQIVTNLLSNALKFTRRGAIVLRAWRADDASGKARLVGEVRDTGPGIAPSEQKRIFAPFEQGGRSARRRRGGAGLGLAICAELCRQMAGSIRFDSEPGRGACFRFELPLTPSGASGRAPGAPAGARRAVLVTGAEAGAASPEGIQALTEWLHAYGFEVEQRGSAAELASLPAPYYDLLLRADTVPAPGGAEPPPGAGSPSFGTVLRIVRHAAGDARPGSGAQAEPYRAGEPFGTIDEWDVCALARALDALTGRDAAPGPEPPAPAPQPLLALEDGELPAVLVVDDNVWSRNLLAEHLRRLGVTAHVARGGTEALAMLRAHPIGIVMTDLDMPGMSGQALLATLRGADPHAIVIAVSASVGDDDVEAGLRAGFDDYIGKPATFDVLSTALLAAYARLGYRASTLGDAPPAGPERPALGPDEFARYLGEELAALRDCVAGCDLRRLPRLLHRLRGALAWQRLEALREQCAALERLVEHGGDAARVRVSALRLIDAIEALRMRLANGRDEPAGHAG</sequence>
<feature type="domain" description="Histidine kinase" evidence="21">
    <location>
        <begin position="514"/>
        <end position="735"/>
    </location>
</feature>
<dbReference type="Proteomes" id="UP000594892">
    <property type="component" value="Chromosome 2"/>
</dbReference>